<dbReference type="KEGG" id="ssao:94294215"/>
<organism evidence="1 2">
    <name type="scientific">Spironucleus salmonicida</name>
    <dbReference type="NCBI Taxonomy" id="348837"/>
    <lineage>
        <taxon>Eukaryota</taxon>
        <taxon>Metamonada</taxon>
        <taxon>Diplomonadida</taxon>
        <taxon>Hexamitidae</taxon>
        <taxon>Hexamitinae</taxon>
        <taxon>Spironucleus</taxon>
    </lineage>
</organism>
<dbReference type="Proteomes" id="UP000018208">
    <property type="component" value="Unassembled WGS sequence"/>
</dbReference>
<sequence length="365" mass="42722">MHQFFALLQSFNIKSMRIINEIPYALLHNIDKPGIYNLLTNKIVLKTPRAQSFAASESDLFFFRFPNKYLSQINPQTSELISHTPVSLSPGQDQIFIFKTTIAILYHNKDNIVFSNGREDQYYAPNFDNFQPNLENSIQIQNFVFCSNCIIEFDVENSFFQAKSYEKNQGEIIEKLKENFQINHIFYNENNEIMINEMKQIAIFFDLEFWWEGQQLYFEIFDLLFDEEIVYKSTKTEIRYMMEQGVKNLMNVEDNLSSSQSQLSQLNSKSVKKLDMLQIDRLLENSDSVSILREEDEDIVIKTLDQDIISPPLKTLSLQDQYIKNLENIKKFDLVEAVDRISKTGISVELGADNLFQEMIKFLNG</sequence>
<gene>
    <name evidence="1" type="ORF">SS50377_20192</name>
</gene>
<evidence type="ECO:0000313" key="1">
    <source>
        <dbReference type="EMBL" id="KAH0576846.1"/>
    </source>
</evidence>
<name>A0A9P8S1L6_9EUKA</name>
<dbReference type="EMBL" id="AUWU02000001">
    <property type="protein sequence ID" value="KAH0576846.1"/>
    <property type="molecule type" value="Genomic_DNA"/>
</dbReference>
<dbReference type="GeneID" id="94294215"/>
<keyword evidence="2" id="KW-1185">Reference proteome</keyword>
<evidence type="ECO:0000313" key="2">
    <source>
        <dbReference type="Proteomes" id="UP000018208"/>
    </source>
</evidence>
<protein>
    <submittedName>
        <fullName evidence="1">Uncharacterized protein</fullName>
    </submittedName>
</protein>
<reference evidence="1 2" key="1">
    <citation type="journal article" date="2014" name="PLoS Genet.">
        <title>The Genome of Spironucleus salmonicida Highlights a Fish Pathogen Adapted to Fluctuating Environments.</title>
        <authorList>
            <person name="Xu F."/>
            <person name="Jerlstrom-Hultqvist J."/>
            <person name="Einarsson E."/>
            <person name="Astvaldsson A."/>
            <person name="Svard S.G."/>
            <person name="Andersson J.O."/>
        </authorList>
    </citation>
    <scope>NUCLEOTIDE SEQUENCE [LARGE SCALE GENOMIC DNA]</scope>
    <source>
        <strain evidence="1 2">ATCC 50377</strain>
    </source>
</reference>
<accession>A0A9P8S1L6</accession>
<dbReference type="AlphaFoldDB" id="A0A9P8S1L6"/>
<comment type="caution">
    <text evidence="1">The sequence shown here is derived from an EMBL/GenBank/DDBJ whole genome shotgun (WGS) entry which is preliminary data.</text>
</comment>
<proteinExistence type="predicted"/>
<dbReference type="RefSeq" id="XP_067767619.1">
    <property type="nucleotide sequence ID" value="XM_067904137.1"/>
</dbReference>